<organism evidence="3 4">
    <name type="scientific">Keguizhuia sedimenti</name>
    <dbReference type="NCBI Taxonomy" id="3064264"/>
    <lineage>
        <taxon>Bacteria</taxon>
        <taxon>Pseudomonadati</taxon>
        <taxon>Pseudomonadota</taxon>
        <taxon>Betaproteobacteria</taxon>
        <taxon>Burkholderiales</taxon>
        <taxon>Oxalobacteraceae</taxon>
        <taxon>Keguizhuia</taxon>
    </lineage>
</organism>
<gene>
    <name evidence="3" type="ORF">Q8A64_12560</name>
</gene>
<dbReference type="PANTHER" id="PTHR35176:SF6">
    <property type="entry name" value="HEME OXYGENASE HI_0854-RELATED"/>
    <property type="match status" value="1"/>
</dbReference>
<keyword evidence="1" id="KW-0560">Oxidoreductase</keyword>
<comment type="caution">
    <text evidence="3">The sequence shown here is derived from an EMBL/GenBank/DDBJ whole genome shotgun (WGS) entry which is preliminary data.</text>
</comment>
<dbReference type="PANTHER" id="PTHR35176">
    <property type="entry name" value="HEME OXYGENASE HI_0854-RELATED"/>
    <property type="match status" value="1"/>
</dbReference>
<proteinExistence type="predicted"/>
<evidence type="ECO:0000256" key="1">
    <source>
        <dbReference type="ARBA" id="ARBA00023002"/>
    </source>
</evidence>
<keyword evidence="4" id="KW-1185">Reference proteome</keyword>
<dbReference type="Gene3D" id="2.30.110.10">
    <property type="entry name" value="Electron Transport, Fmn-binding Protein, Chain A"/>
    <property type="match status" value="1"/>
</dbReference>
<dbReference type="PIRSF" id="PIRSF004633">
    <property type="entry name" value="UCP_PLP_oxd"/>
    <property type="match status" value="1"/>
</dbReference>
<reference evidence="3 4" key="1">
    <citation type="submission" date="2023-08" db="EMBL/GenBank/DDBJ databases">
        <title>Oxalobacteraceae gen .nov., isolated from river sludge outside the plant.</title>
        <authorList>
            <person name="Zhao S.Y."/>
        </authorList>
    </citation>
    <scope>NUCLEOTIDE SEQUENCE [LARGE SCALE GENOMIC DNA]</scope>
    <source>
        <strain evidence="3 4">R-40</strain>
    </source>
</reference>
<accession>A0ABU1BQF2</accession>
<evidence type="ECO:0000313" key="4">
    <source>
        <dbReference type="Proteomes" id="UP001225596"/>
    </source>
</evidence>
<dbReference type="SUPFAM" id="SSF50475">
    <property type="entry name" value="FMN-binding split barrel"/>
    <property type="match status" value="1"/>
</dbReference>
<feature type="domain" description="Pyridoxamine 5'-phosphate oxidase N-terminal" evidence="2">
    <location>
        <begin position="7"/>
        <end position="133"/>
    </location>
</feature>
<name>A0ABU1BQF2_9BURK</name>
<dbReference type="Proteomes" id="UP001225596">
    <property type="component" value="Unassembled WGS sequence"/>
</dbReference>
<dbReference type="InterPro" id="IPR014419">
    <property type="entry name" value="HutZ"/>
</dbReference>
<dbReference type="InterPro" id="IPR012349">
    <property type="entry name" value="Split_barrel_FMN-bd"/>
</dbReference>
<dbReference type="InterPro" id="IPR011576">
    <property type="entry name" value="Pyridox_Oxase_N"/>
</dbReference>
<sequence>MDKEMQEFILKLLERGKDLTIATIRPDGYPQATTVSYANDGMTIYIGIGKNSQKAKNIQACSKVSLTINNDYEDWDHIQGLSIGADAEILQNENDVRRAGECLMKRFPQVAQWANDEHSHDFVLLRIRPKVISVLDYQKGFGHTDLVTV</sequence>
<dbReference type="RefSeq" id="WP_338437172.1">
    <property type="nucleotide sequence ID" value="NZ_JAUYVH010000007.1"/>
</dbReference>
<evidence type="ECO:0000313" key="3">
    <source>
        <dbReference type="EMBL" id="MDQ9171238.1"/>
    </source>
</evidence>
<evidence type="ECO:0000259" key="2">
    <source>
        <dbReference type="Pfam" id="PF01243"/>
    </source>
</evidence>
<dbReference type="InterPro" id="IPR052019">
    <property type="entry name" value="F420H2_bilvrd_red/Heme_oxyg"/>
</dbReference>
<protein>
    <submittedName>
        <fullName evidence="3">Pyridoxamine 5'-phosphate oxidase family protein</fullName>
    </submittedName>
</protein>
<dbReference type="EMBL" id="JAUYVH010000007">
    <property type="protein sequence ID" value="MDQ9171238.1"/>
    <property type="molecule type" value="Genomic_DNA"/>
</dbReference>
<dbReference type="Pfam" id="PF01243">
    <property type="entry name" value="PNPOx_N"/>
    <property type="match status" value="1"/>
</dbReference>